<keyword evidence="3" id="KW-0489">Methyltransferase</keyword>
<dbReference type="Pfam" id="PF05050">
    <property type="entry name" value="Methyltransf_21"/>
    <property type="match status" value="1"/>
</dbReference>
<dbReference type="RefSeq" id="WP_320687251.1">
    <property type="nucleotide sequence ID" value="NZ_JAXBLV010000182.1"/>
</dbReference>
<dbReference type="InterPro" id="IPR006342">
    <property type="entry name" value="FkbM_mtfrase"/>
</dbReference>
<dbReference type="SUPFAM" id="SSF53335">
    <property type="entry name" value="S-adenosyl-L-methionine-dependent methyltransferases"/>
    <property type="match status" value="1"/>
</dbReference>
<dbReference type="PANTHER" id="PTHR34203:SF15">
    <property type="entry name" value="SLL1173 PROTEIN"/>
    <property type="match status" value="1"/>
</dbReference>
<organism evidence="3 4">
    <name type="scientific">Gemmata algarum</name>
    <dbReference type="NCBI Taxonomy" id="2975278"/>
    <lineage>
        <taxon>Bacteria</taxon>
        <taxon>Pseudomonadati</taxon>
        <taxon>Planctomycetota</taxon>
        <taxon>Planctomycetia</taxon>
        <taxon>Gemmatales</taxon>
        <taxon>Gemmataceae</taxon>
        <taxon>Gemmata</taxon>
    </lineage>
</organism>
<accession>A0ABU5F1T9</accession>
<keyword evidence="3" id="KW-0808">Transferase</keyword>
<evidence type="ECO:0000259" key="2">
    <source>
        <dbReference type="Pfam" id="PF05050"/>
    </source>
</evidence>
<proteinExistence type="predicted"/>
<name>A0ABU5F1T9_9BACT</name>
<dbReference type="PANTHER" id="PTHR34203">
    <property type="entry name" value="METHYLTRANSFERASE, FKBM FAMILY PROTEIN"/>
    <property type="match status" value="1"/>
</dbReference>
<gene>
    <name evidence="3" type="ORF">R5W23_001963</name>
</gene>
<comment type="caution">
    <text evidence="3">The sequence shown here is derived from an EMBL/GenBank/DDBJ whole genome shotgun (WGS) entry which is preliminary data.</text>
</comment>
<dbReference type="GO" id="GO:0008168">
    <property type="term" value="F:methyltransferase activity"/>
    <property type="evidence" value="ECO:0007669"/>
    <property type="project" value="UniProtKB-KW"/>
</dbReference>
<dbReference type="EMBL" id="JAXBLV010000182">
    <property type="protein sequence ID" value="MDY3560717.1"/>
    <property type="molecule type" value="Genomic_DNA"/>
</dbReference>
<feature type="domain" description="Methyltransferase FkbM" evidence="2">
    <location>
        <begin position="112"/>
        <end position="256"/>
    </location>
</feature>
<sequence length="327" mass="35762">MAAPSYRFMFFAACVLAATAGALAVVYHGRWQDASAEVEKRSEVNPFAISLTKARDREYTFTVENYGYTYRGTSGNLIDDAVLAFGAWEKHILFFLDDYVNATGTRDRVFVDVGANTGQYVLFMAPRVKAVHAIEPFPPVLKALHANLKLNPFTNVTVHEVGLGEREATIPFFEPADDAHQAGGSFRGEGHEGHGQKRGADLRVVPGDALLAGTGPIGVMKIDIEGYEEAALKGLRKTLETHRPLVVLEVSTAPAGTIGSLEQLKALFPDRYECFVLAESEKQFVNGRYEVNEFAPTAAAFFKAGGQRNLVIVPAEHAAKMPRRRSN</sequence>
<dbReference type="GO" id="GO:0032259">
    <property type="term" value="P:methylation"/>
    <property type="evidence" value="ECO:0007669"/>
    <property type="project" value="UniProtKB-KW"/>
</dbReference>
<keyword evidence="1" id="KW-0732">Signal</keyword>
<evidence type="ECO:0000313" key="4">
    <source>
        <dbReference type="Proteomes" id="UP001272242"/>
    </source>
</evidence>
<dbReference type="InterPro" id="IPR029063">
    <property type="entry name" value="SAM-dependent_MTases_sf"/>
</dbReference>
<dbReference type="NCBIfam" id="TIGR01444">
    <property type="entry name" value="fkbM_fam"/>
    <property type="match status" value="1"/>
</dbReference>
<evidence type="ECO:0000313" key="3">
    <source>
        <dbReference type="EMBL" id="MDY3560717.1"/>
    </source>
</evidence>
<dbReference type="InterPro" id="IPR052514">
    <property type="entry name" value="SAM-dependent_MTase"/>
</dbReference>
<keyword evidence="4" id="KW-1185">Reference proteome</keyword>
<feature type="chain" id="PRO_5045411771" evidence="1">
    <location>
        <begin position="25"/>
        <end position="327"/>
    </location>
</feature>
<evidence type="ECO:0000256" key="1">
    <source>
        <dbReference type="SAM" id="SignalP"/>
    </source>
</evidence>
<dbReference type="Proteomes" id="UP001272242">
    <property type="component" value="Unassembled WGS sequence"/>
</dbReference>
<feature type="signal peptide" evidence="1">
    <location>
        <begin position="1"/>
        <end position="24"/>
    </location>
</feature>
<dbReference type="Gene3D" id="3.40.50.150">
    <property type="entry name" value="Vaccinia Virus protein VP39"/>
    <property type="match status" value="1"/>
</dbReference>
<protein>
    <submittedName>
        <fullName evidence="3">FkbM family methyltransferase</fullName>
    </submittedName>
</protein>
<reference evidence="4" key="1">
    <citation type="journal article" date="2023" name="Mar. Drugs">
        <title>Gemmata algarum, a Novel Planctomycete Isolated from an Algal Mat, Displays Antimicrobial Activity.</title>
        <authorList>
            <person name="Kumar G."/>
            <person name="Kallscheuer N."/>
            <person name="Kashif M."/>
            <person name="Ahamad S."/>
            <person name="Jagadeeshwari U."/>
            <person name="Pannikurungottu S."/>
            <person name="Haufschild T."/>
            <person name="Kabuu M."/>
            <person name="Sasikala C."/>
            <person name="Jogler C."/>
            <person name="Ramana C."/>
        </authorList>
    </citation>
    <scope>NUCLEOTIDE SEQUENCE [LARGE SCALE GENOMIC DNA]</scope>
    <source>
        <strain evidence="4">JC673</strain>
    </source>
</reference>